<organism evidence="2 3">
    <name type="scientific">Pseudozyma flocculosa PF-1</name>
    <dbReference type="NCBI Taxonomy" id="1277687"/>
    <lineage>
        <taxon>Eukaryota</taxon>
        <taxon>Fungi</taxon>
        <taxon>Dikarya</taxon>
        <taxon>Basidiomycota</taxon>
        <taxon>Ustilaginomycotina</taxon>
        <taxon>Ustilaginomycetes</taxon>
        <taxon>Ustilaginales</taxon>
        <taxon>Ustilaginaceae</taxon>
        <taxon>Pseudozyma</taxon>
    </lineage>
</organism>
<dbReference type="RefSeq" id="XP_007881511.1">
    <property type="nucleotide sequence ID" value="XM_007883320.1"/>
</dbReference>
<name>A0A061H2V3_9BASI</name>
<evidence type="ECO:0000313" key="3">
    <source>
        <dbReference type="Proteomes" id="UP000053664"/>
    </source>
</evidence>
<gene>
    <name evidence="2" type="ORF">PFL1_05786</name>
</gene>
<feature type="region of interest" description="Disordered" evidence="1">
    <location>
        <begin position="1"/>
        <end position="168"/>
    </location>
</feature>
<dbReference type="HOGENOM" id="CLU_1031068_0_0_1"/>
<accession>A0A061H2V3</accession>
<sequence>MDAPGRAANEADGGLRPMPGGQPRARPPATDGKQAGVRPDSSLWGQPPRPGQAWPSGEERSGQARPSKQASRQARKQGRLCARPSSSACILPSPGWLGPEIPSSPSCNSPPPPVRGPSQPRPQAGHRQSDPILRHSSYSSIGPSRAGSDRPRRVGDAPAASPSEDRSPAAIEAATAGLPTQLRTQHRLASCPPIVSCSRPQDPVHLPPSALVTARAGLPLARCRDRAYMRTRRVGPTAPMTIITPWRRARLPRHPARASACCRRAARRGR</sequence>
<dbReference type="AlphaFoldDB" id="A0A061H2V3"/>
<dbReference type="Proteomes" id="UP000053664">
    <property type="component" value="Unassembled WGS sequence"/>
</dbReference>
<proteinExistence type="predicted"/>
<evidence type="ECO:0000256" key="1">
    <source>
        <dbReference type="SAM" id="MobiDB-lite"/>
    </source>
</evidence>
<dbReference type="EMBL" id="KE361643">
    <property type="protein sequence ID" value="EPQ26808.1"/>
    <property type="molecule type" value="Genomic_DNA"/>
</dbReference>
<dbReference type="KEGG" id="pfp:PFL1_05786"/>
<evidence type="ECO:0000313" key="2">
    <source>
        <dbReference type="EMBL" id="EPQ26808.1"/>
    </source>
</evidence>
<dbReference type="GeneID" id="19319871"/>
<reference evidence="2 3" key="1">
    <citation type="journal article" date="2013" name="Plant Cell">
        <title>The transition from a phytopathogenic smut ancestor to an anamorphic biocontrol agent deciphered by comparative whole-genome analysis.</title>
        <authorList>
            <person name="Lefebvre F."/>
            <person name="Joly D.L."/>
            <person name="Labbe C."/>
            <person name="Teichmann B."/>
            <person name="Linning R."/>
            <person name="Belzile F."/>
            <person name="Bakkeren G."/>
            <person name="Belanger R.R."/>
        </authorList>
    </citation>
    <scope>NUCLEOTIDE SEQUENCE [LARGE SCALE GENOMIC DNA]</scope>
    <source>
        <strain evidence="2 3">PF-1</strain>
    </source>
</reference>
<protein>
    <submittedName>
        <fullName evidence="2">Uncharacterized protein</fullName>
    </submittedName>
</protein>